<sequence>MFGRSGSRTFVSYYPQPGQRRSPRDGGSARRPGTCLGGSYFSELAMENVQSVLSRSPGRGPAEERRRQRRTEAGRAIPCAFREPS</sequence>
<name>A0AAV7S131_PLEWA</name>
<dbReference type="EMBL" id="JANPWB010000009">
    <property type="protein sequence ID" value="KAJ1158259.1"/>
    <property type="molecule type" value="Genomic_DNA"/>
</dbReference>
<feature type="compositionally biased region" description="Polar residues" evidence="1">
    <location>
        <begin position="1"/>
        <end position="10"/>
    </location>
</feature>
<evidence type="ECO:0000256" key="1">
    <source>
        <dbReference type="SAM" id="MobiDB-lite"/>
    </source>
</evidence>
<protein>
    <submittedName>
        <fullName evidence="2">Uncharacterized protein</fullName>
    </submittedName>
</protein>
<feature type="compositionally biased region" description="Basic and acidic residues" evidence="1">
    <location>
        <begin position="61"/>
        <end position="73"/>
    </location>
</feature>
<organism evidence="2 3">
    <name type="scientific">Pleurodeles waltl</name>
    <name type="common">Iberian ribbed newt</name>
    <dbReference type="NCBI Taxonomy" id="8319"/>
    <lineage>
        <taxon>Eukaryota</taxon>
        <taxon>Metazoa</taxon>
        <taxon>Chordata</taxon>
        <taxon>Craniata</taxon>
        <taxon>Vertebrata</taxon>
        <taxon>Euteleostomi</taxon>
        <taxon>Amphibia</taxon>
        <taxon>Batrachia</taxon>
        <taxon>Caudata</taxon>
        <taxon>Salamandroidea</taxon>
        <taxon>Salamandridae</taxon>
        <taxon>Pleurodelinae</taxon>
        <taxon>Pleurodeles</taxon>
    </lineage>
</organism>
<feature type="region of interest" description="Disordered" evidence="1">
    <location>
        <begin position="51"/>
        <end position="85"/>
    </location>
</feature>
<feature type="region of interest" description="Disordered" evidence="1">
    <location>
        <begin position="1"/>
        <end position="35"/>
    </location>
</feature>
<evidence type="ECO:0000313" key="3">
    <source>
        <dbReference type="Proteomes" id="UP001066276"/>
    </source>
</evidence>
<dbReference type="Proteomes" id="UP001066276">
    <property type="component" value="Chromosome 5"/>
</dbReference>
<comment type="caution">
    <text evidence="2">The sequence shown here is derived from an EMBL/GenBank/DDBJ whole genome shotgun (WGS) entry which is preliminary data.</text>
</comment>
<gene>
    <name evidence="2" type="ORF">NDU88_010952</name>
</gene>
<keyword evidence="3" id="KW-1185">Reference proteome</keyword>
<reference evidence="2" key="1">
    <citation type="journal article" date="2022" name="bioRxiv">
        <title>Sequencing and chromosome-scale assembly of the giantPleurodeles waltlgenome.</title>
        <authorList>
            <person name="Brown T."/>
            <person name="Elewa A."/>
            <person name="Iarovenko S."/>
            <person name="Subramanian E."/>
            <person name="Araus A.J."/>
            <person name="Petzold A."/>
            <person name="Susuki M."/>
            <person name="Suzuki K.-i.T."/>
            <person name="Hayashi T."/>
            <person name="Toyoda A."/>
            <person name="Oliveira C."/>
            <person name="Osipova E."/>
            <person name="Leigh N.D."/>
            <person name="Simon A."/>
            <person name="Yun M.H."/>
        </authorList>
    </citation>
    <scope>NUCLEOTIDE SEQUENCE</scope>
    <source>
        <strain evidence="2">20211129_DDA</strain>
        <tissue evidence="2">Liver</tissue>
    </source>
</reference>
<evidence type="ECO:0000313" key="2">
    <source>
        <dbReference type="EMBL" id="KAJ1158259.1"/>
    </source>
</evidence>
<proteinExistence type="predicted"/>
<accession>A0AAV7S131</accession>
<dbReference type="AlphaFoldDB" id="A0AAV7S131"/>